<dbReference type="NCBIfam" id="TIGR03989">
    <property type="entry name" value="Rxyl_3153"/>
    <property type="match status" value="1"/>
</dbReference>
<dbReference type="SMART" id="SM00829">
    <property type="entry name" value="PKS_ER"/>
    <property type="match status" value="1"/>
</dbReference>
<dbReference type="InterPro" id="IPR013154">
    <property type="entry name" value="ADH-like_N"/>
</dbReference>
<evidence type="ECO:0000259" key="9">
    <source>
        <dbReference type="SMART" id="SM00829"/>
    </source>
</evidence>
<comment type="caution">
    <text evidence="10">The sequence shown here is derived from an EMBL/GenBank/DDBJ whole genome shotgun (WGS) entry which is preliminary data.</text>
</comment>
<reference evidence="11" key="1">
    <citation type="journal article" date="2019" name="Int. J. Syst. Evol. Microbiol.">
        <title>The Global Catalogue of Microorganisms (GCM) 10K type strain sequencing project: providing services to taxonomists for standard genome sequencing and annotation.</title>
        <authorList>
            <consortium name="The Broad Institute Genomics Platform"/>
            <consortium name="The Broad Institute Genome Sequencing Center for Infectious Disease"/>
            <person name="Wu L."/>
            <person name="Ma J."/>
        </authorList>
    </citation>
    <scope>NUCLEOTIDE SEQUENCE [LARGE SCALE GENOMIC DNA]</scope>
    <source>
        <strain evidence="11">DT72</strain>
    </source>
</reference>
<dbReference type="Pfam" id="PF08240">
    <property type="entry name" value="ADH_N"/>
    <property type="match status" value="1"/>
</dbReference>
<comment type="similarity">
    <text evidence="2">Belongs to the zinc-containing alcohol dehydrogenase family.</text>
</comment>
<evidence type="ECO:0000256" key="5">
    <source>
        <dbReference type="ARBA" id="ARBA00022833"/>
    </source>
</evidence>
<keyword evidence="10" id="KW-0560">Oxidoreductase</keyword>
<dbReference type="Gene3D" id="3.40.50.720">
    <property type="entry name" value="NAD(P)-binding Rossmann-like Domain"/>
    <property type="match status" value="1"/>
</dbReference>
<evidence type="ECO:0000256" key="8">
    <source>
        <dbReference type="ARBA" id="ARBA00049243"/>
    </source>
</evidence>
<dbReference type="EMBL" id="JBHUFB010000012">
    <property type="protein sequence ID" value="MFD1813516.1"/>
    <property type="molecule type" value="Genomic_DNA"/>
</dbReference>
<dbReference type="InterPro" id="IPR023921">
    <property type="entry name" value="ADH_Zn_actinomycetes"/>
</dbReference>
<dbReference type="RefSeq" id="WP_378486435.1">
    <property type="nucleotide sequence ID" value="NZ_JBHUFB010000012.1"/>
</dbReference>
<sequence>MKTRGAIIREAGGSWSVEDIEIGEPRRGEVLVRVEAAGLCHSDHQVVSGDVPGALFPILGGHEGAGAVIVVGDGVSDVAVGDHVVTSFLPSCGRCRMCQAGNRNLCDMDANLLGGAAIADGTFRVHANGEDVHPMSLLGTFAPYAVVHQNSVVRIDPSIPFEVACLVGCGVTTGYGAAVHTADIRPGDDVAVIGAGGVGAAALQGALLSGAQRVYVVDPVAWKQNHAVELGATRAFADPDSAEAVIAEETGGRMCTTVFVTASHGHDADAWLRLTAKNGTCIVTGMGSVQANGTAIDLASLAAAQKNLRGSVFGGGNPHLVIPEALALYKLGDLAIGGTPTREYRLDEIDDGYRDMIDGKNVRGVIRFGETDW</sequence>
<name>A0ABW4P4V5_9NOCA</name>
<dbReference type="InterPro" id="IPR036291">
    <property type="entry name" value="NAD(P)-bd_dom_sf"/>
</dbReference>
<comment type="catalytic activity">
    <reaction evidence="8">
        <text>a primary alcohol + NAD(+) = an aldehyde + NADH + H(+)</text>
        <dbReference type="Rhea" id="RHEA:10736"/>
        <dbReference type="ChEBI" id="CHEBI:15378"/>
        <dbReference type="ChEBI" id="CHEBI:15734"/>
        <dbReference type="ChEBI" id="CHEBI:17478"/>
        <dbReference type="ChEBI" id="CHEBI:57540"/>
        <dbReference type="ChEBI" id="CHEBI:57945"/>
        <dbReference type="EC" id="1.1.1.1"/>
    </reaction>
</comment>
<evidence type="ECO:0000313" key="11">
    <source>
        <dbReference type="Proteomes" id="UP001597286"/>
    </source>
</evidence>
<evidence type="ECO:0000256" key="7">
    <source>
        <dbReference type="ARBA" id="ARBA00049164"/>
    </source>
</evidence>
<dbReference type="SUPFAM" id="SSF51735">
    <property type="entry name" value="NAD(P)-binding Rossmann-fold domains"/>
    <property type="match status" value="1"/>
</dbReference>
<dbReference type="GO" id="GO:0016491">
    <property type="term" value="F:oxidoreductase activity"/>
    <property type="evidence" value="ECO:0007669"/>
    <property type="project" value="UniProtKB-KW"/>
</dbReference>
<dbReference type="InterPro" id="IPR013149">
    <property type="entry name" value="ADH-like_C"/>
</dbReference>
<dbReference type="EC" id="1.1.1.1" evidence="3"/>
<evidence type="ECO:0000313" key="10">
    <source>
        <dbReference type="EMBL" id="MFD1813516.1"/>
    </source>
</evidence>
<keyword evidence="4" id="KW-0479">Metal-binding</keyword>
<keyword evidence="11" id="KW-1185">Reference proteome</keyword>
<evidence type="ECO:0000256" key="3">
    <source>
        <dbReference type="ARBA" id="ARBA00013190"/>
    </source>
</evidence>
<feature type="domain" description="Enoyl reductase (ER)" evidence="9">
    <location>
        <begin position="13"/>
        <end position="366"/>
    </location>
</feature>
<dbReference type="InterPro" id="IPR020843">
    <property type="entry name" value="ER"/>
</dbReference>
<keyword evidence="5" id="KW-0862">Zinc</keyword>
<keyword evidence="6" id="KW-0520">NAD</keyword>
<proteinExistence type="inferred from homology"/>
<dbReference type="PANTHER" id="PTHR43880">
    <property type="entry name" value="ALCOHOL DEHYDROGENASE"/>
    <property type="match status" value="1"/>
</dbReference>
<accession>A0ABW4P4V5</accession>
<dbReference type="PANTHER" id="PTHR43880:SF12">
    <property type="entry name" value="ALCOHOL DEHYDROGENASE CLASS-3"/>
    <property type="match status" value="1"/>
</dbReference>
<dbReference type="InterPro" id="IPR011032">
    <property type="entry name" value="GroES-like_sf"/>
</dbReference>
<comment type="catalytic activity">
    <reaction evidence="7">
        <text>a secondary alcohol + NAD(+) = a ketone + NADH + H(+)</text>
        <dbReference type="Rhea" id="RHEA:10740"/>
        <dbReference type="ChEBI" id="CHEBI:15378"/>
        <dbReference type="ChEBI" id="CHEBI:17087"/>
        <dbReference type="ChEBI" id="CHEBI:35681"/>
        <dbReference type="ChEBI" id="CHEBI:57540"/>
        <dbReference type="ChEBI" id="CHEBI:57945"/>
        <dbReference type="EC" id="1.1.1.1"/>
    </reaction>
</comment>
<evidence type="ECO:0000256" key="1">
    <source>
        <dbReference type="ARBA" id="ARBA00001947"/>
    </source>
</evidence>
<dbReference type="Pfam" id="PF00107">
    <property type="entry name" value="ADH_zinc_N"/>
    <property type="match status" value="1"/>
</dbReference>
<dbReference type="SUPFAM" id="SSF50129">
    <property type="entry name" value="GroES-like"/>
    <property type="match status" value="1"/>
</dbReference>
<protein>
    <recommendedName>
        <fullName evidence="3">alcohol dehydrogenase</fullName>
        <ecNumber evidence="3">1.1.1.1</ecNumber>
    </recommendedName>
</protein>
<organism evidence="10 11">
    <name type="scientific">Rhodococcus gannanensis</name>
    <dbReference type="NCBI Taxonomy" id="1960308"/>
    <lineage>
        <taxon>Bacteria</taxon>
        <taxon>Bacillati</taxon>
        <taxon>Actinomycetota</taxon>
        <taxon>Actinomycetes</taxon>
        <taxon>Mycobacteriales</taxon>
        <taxon>Nocardiaceae</taxon>
        <taxon>Rhodococcus</taxon>
    </lineage>
</organism>
<comment type="cofactor">
    <cofactor evidence="1">
        <name>Zn(2+)</name>
        <dbReference type="ChEBI" id="CHEBI:29105"/>
    </cofactor>
</comment>
<evidence type="ECO:0000256" key="4">
    <source>
        <dbReference type="ARBA" id="ARBA00022723"/>
    </source>
</evidence>
<gene>
    <name evidence="10" type="ORF">ACFSJG_14945</name>
</gene>
<dbReference type="Proteomes" id="UP001597286">
    <property type="component" value="Unassembled WGS sequence"/>
</dbReference>
<dbReference type="Gene3D" id="3.90.180.10">
    <property type="entry name" value="Medium-chain alcohol dehydrogenases, catalytic domain"/>
    <property type="match status" value="1"/>
</dbReference>
<evidence type="ECO:0000256" key="2">
    <source>
        <dbReference type="ARBA" id="ARBA00008072"/>
    </source>
</evidence>
<evidence type="ECO:0000256" key="6">
    <source>
        <dbReference type="ARBA" id="ARBA00023027"/>
    </source>
</evidence>